<dbReference type="Proteomes" id="UP000193642">
    <property type="component" value="Unassembled WGS sequence"/>
</dbReference>
<dbReference type="InterPro" id="IPR006569">
    <property type="entry name" value="CID_dom"/>
</dbReference>
<feature type="domain" description="CID" evidence="2">
    <location>
        <begin position="46"/>
        <end position="174"/>
    </location>
</feature>
<dbReference type="SMART" id="SM00582">
    <property type="entry name" value="RPR"/>
    <property type="match status" value="1"/>
</dbReference>
<evidence type="ECO:0000313" key="3">
    <source>
        <dbReference type="EMBL" id="ORY36142.1"/>
    </source>
</evidence>
<dbReference type="Gene3D" id="1.25.40.90">
    <property type="match status" value="1"/>
</dbReference>
<dbReference type="Pfam" id="PF04818">
    <property type="entry name" value="CID"/>
    <property type="match status" value="1"/>
</dbReference>
<evidence type="ECO:0000313" key="4">
    <source>
        <dbReference type="Proteomes" id="UP000193642"/>
    </source>
</evidence>
<protein>
    <recommendedName>
        <fullName evidence="2">CID domain-containing protein</fullName>
    </recommendedName>
</protein>
<keyword evidence="4" id="KW-1185">Reference proteome</keyword>
<sequence length="174" mass="20003">MSFFFQCLSFVLWRNPFKNISHFPLRAPHPLKQQNTTKQPNNQRTNQPMAEVEFDKEVLSVCSAHAPLSASRIERITKLGVKYGRNYKAIVFSVERLVTKCPPEHKLSALYIIDSVVRACHKALHHQDYANLITRFEEKIEHMFPHMLSAPPKDKVCLLSFLYSGGEMLGCAFL</sequence>
<name>A0A1Y2BN58_9FUNG</name>
<dbReference type="STRING" id="329046.A0A1Y2BN58"/>
<comment type="caution">
    <text evidence="3">The sequence shown here is derived from an EMBL/GenBank/DDBJ whole genome shotgun (WGS) entry which is preliminary data.</text>
</comment>
<dbReference type="EMBL" id="MCGO01000057">
    <property type="protein sequence ID" value="ORY36142.1"/>
    <property type="molecule type" value="Genomic_DNA"/>
</dbReference>
<feature type="compositionally biased region" description="Low complexity" evidence="1">
    <location>
        <begin position="32"/>
        <end position="47"/>
    </location>
</feature>
<gene>
    <name evidence="3" type="ORF">BCR33DRAFT_484576</name>
</gene>
<dbReference type="SUPFAM" id="SSF48464">
    <property type="entry name" value="ENTH/VHS domain"/>
    <property type="match status" value="1"/>
</dbReference>
<evidence type="ECO:0000259" key="2">
    <source>
        <dbReference type="PROSITE" id="PS51391"/>
    </source>
</evidence>
<dbReference type="OrthoDB" id="79367at2759"/>
<reference evidence="3 4" key="1">
    <citation type="submission" date="2016-07" db="EMBL/GenBank/DDBJ databases">
        <title>Pervasive Adenine N6-methylation of Active Genes in Fungi.</title>
        <authorList>
            <consortium name="DOE Joint Genome Institute"/>
            <person name="Mondo S.J."/>
            <person name="Dannebaum R.O."/>
            <person name="Kuo R.C."/>
            <person name="Labutti K."/>
            <person name="Haridas S."/>
            <person name="Kuo A."/>
            <person name="Salamov A."/>
            <person name="Ahrendt S.R."/>
            <person name="Lipzen A."/>
            <person name="Sullivan W."/>
            <person name="Andreopoulos W.B."/>
            <person name="Clum A."/>
            <person name="Lindquist E."/>
            <person name="Daum C."/>
            <person name="Ramamoorthy G.K."/>
            <person name="Gryganskyi A."/>
            <person name="Culley D."/>
            <person name="Magnuson J.K."/>
            <person name="James T.Y."/>
            <person name="O'Malley M.A."/>
            <person name="Stajich J.E."/>
            <person name="Spatafora J.W."/>
            <person name="Visel A."/>
            <person name="Grigoriev I.V."/>
        </authorList>
    </citation>
    <scope>NUCLEOTIDE SEQUENCE [LARGE SCALE GENOMIC DNA]</scope>
    <source>
        <strain evidence="3 4">JEL800</strain>
    </source>
</reference>
<feature type="region of interest" description="Disordered" evidence="1">
    <location>
        <begin position="28"/>
        <end position="47"/>
    </location>
</feature>
<dbReference type="PROSITE" id="PS51391">
    <property type="entry name" value="CID"/>
    <property type="match status" value="1"/>
</dbReference>
<accession>A0A1Y2BN58</accession>
<dbReference type="AlphaFoldDB" id="A0A1Y2BN58"/>
<proteinExistence type="predicted"/>
<evidence type="ECO:0000256" key="1">
    <source>
        <dbReference type="SAM" id="MobiDB-lite"/>
    </source>
</evidence>
<dbReference type="InterPro" id="IPR008942">
    <property type="entry name" value="ENTH_VHS"/>
</dbReference>
<organism evidence="3 4">
    <name type="scientific">Rhizoclosmatium globosum</name>
    <dbReference type="NCBI Taxonomy" id="329046"/>
    <lineage>
        <taxon>Eukaryota</taxon>
        <taxon>Fungi</taxon>
        <taxon>Fungi incertae sedis</taxon>
        <taxon>Chytridiomycota</taxon>
        <taxon>Chytridiomycota incertae sedis</taxon>
        <taxon>Chytridiomycetes</taxon>
        <taxon>Chytridiales</taxon>
        <taxon>Chytriomycetaceae</taxon>
        <taxon>Rhizoclosmatium</taxon>
    </lineage>
</organism>